<dbReference type="InterPro" id="IPR006553">
    <property type="entry name" value="Leu-rich_rpt_Cys-con_subtyp"/>
</dbReference>
<organism evidence="1 2">
    <name type="scientific">Pisum sativum</name>
    <name type="common">Garden pea</name>
    <name type="synonym">Lathyrus oleraceus</name>
    <dbReference type="NCBI Taxonomy" id="3888"/>
    <lineage>
        <taxon>Eukaryota</taxon>
        <taxon>Viridiplantae</taxon>
        <taxon>Streptophyta</taxon>
        <taxon>Embryophyta</taxon>
        <taxon>Tracheophyta</taxon>
        <taxon>Spermatophyta</taxon>
        <taxon>Magnoliopsida</taxon>
        <taxon>eudicotyledons</taxon>
        <taxon>Gunneridae</taxon>
        <taxon>Pentapetalae</taxon>
        <taxon>rosids</taxon>
        <taxon>fabids</taxon>
        <taxon>Fabales</taxon>
        <taxon>Fabaceae</taxon>
        <taxon>Papilionoideae</taxon>
        <taxon>50 kb inversion clade</taxon>
        <taxon>NPAAA clade</taxon>
        <taxon>Hologalegina</taxon>
        <taxon>IRL clade</taxon>
        <taxon>Fabeae</taxon>
        <taxon>Lathyrus</taxon>
    </lineage>
</organism>
<dbReference type="Gene3D" id="3.80.10.10">
    <property type="entry name" value="Ribonuclease Inhibitor"/>
    <property type="match status" value="1"/>
</dbReference>
<reference evidence="1 2" key="1">
    <citation type="journal article" date="2022" name="Nat. Genet.">
        <title>Improved pea reference genome and pan-genome highlight genomic features and evolutionary characteristics.</title>
        <authorList>
            <person name="Yang T."/>
            <person name="Liu R."/>
            <person name="Luo Y."/>
            <person name="Hu S."/>
            <person name="Wang D."/>
            <person name="Wang C."/>
            <person name="Pandey M.K."/>
            <person name="Ge S."/>
            <person name="Xu Q."/>
            <person name="Li N."/>
            <person name="Li G."/>
            <person name="Huang Y."/>
            <person name="Saxena R.K."/>
            <person name="Ji Y."/>
            <person name="Li M."/>
            <person name="Yan X."/>
            <person name="He Y."/>
            <person name="Liu Y."/>
            <person name="Wang X."/>
            <person name="Xiang C."/>
            <person name="Varshney R.K."/>
            <person name="Ding H."/>
            <person name="Gao S."/>
            <person name="Zong X."/>
        </authorList>
    </citation>
    <scope>NUCLEOTIDE SEQUENCE [LARGE SCALE GENOMIC DNA]</scope>
    <source>
        <strain evidence="1 2">cv. Zhongwan 6</strain>
    </source>
</reference>
<protein>
    <submittedName>
        <fullName evidence="1">Uncharacterized protein</fullName>
    </submittedName>
</protein>
<dbReference type="SMART" id="SM00367">
    <property type="entry name" value="LRR_CC"/>
    <property type="match status" value="2"/>
</dbReference>
<dbReference type="Proteomes" id="UP001058974">
    <property type="component" value="Chromosome 3"/>
</dbReference>
<keyword evidence="2" id="KW-1185">Reference proteome</keyword>
<sequence length="162" mass="18302">MLHLLEYLVLGFCNNVSDSSFALEMLSSKCPNMKVVKLGEFQRICLAIGSRLDGIGLFHRLQSLFVSCCGDLKDMGLVKVGRGCSWEMIDINVASCVNLDATTTLRAFEPIQHKIETLHLDYIWKESDNLGHSFLNFDLNDSDELNDSELMECFWVQINVFG</sequence>
<dbReference type="Gramene" id="Psat03G0065100-T1">
    <property type="protein sequence ID" value="KAI5424552.1"/>
    <property type="gene ID" value="KIW84_030651"/>
</dbReference>
<name>A0A9D5AU90_PEA</name>
<gene>
    <name evidence="1" type="ORF">KIW84_030651</name>
</gene>
<accession>A0A9D5AU90</accession>
<evidence type="ECO:0000313" key="1">
    <source>
        <dbReference type="EMBL" id="KAI5424552.1"/>
    </source>
</evidence>
<dbReference type="InterPro" id="IPR032675">
    <property type="entry name" value="LRR_dom_sf"/>
</dbReference>
<dbReference type="AlphaFoldDB" id="A0A9D5AU90"/>
<dbReference type="SUPFAM" id="SSF52047">
    <property type="entry name" value="RNI-like"/>
    <property type="match status" value="1"/>
</dbReference>
<comment type="caution">
    <text evidence="1">The sequence shown here is derived from an EMBL/GenBank/DDBJ whole genome shotgun (WGS) entry which is preliminary data.</text>
</comment>
<dbReference type="EMBL" id="JAMSHJ010000003">
    <property type="protein sequence ID" value="KAI5424552.1"/>
    <property type="molecule type" value="Genomic_DNA"/>
</dbReference>
<proteinExistence type="predicted"/>
<evidence type="ECO:0000313" key="2">
    <source>
        <dbReference type="Proteomes" id="UP001058974"/>
    </source>
</evidence>